<dbReference type="Gene3D" id="2.170.130.10">
    <property type="entry name" value="TonB-dependent receptor, plug domain"/>
    <property type="match status" value="1"/>
</dbReference>
<dbReference type="EMBL" id="JACIDH010000007">
    <property type="protein sequence ID" value="MBB3879610.1"/>
    <property type="molecule type" value="Genomic_DNA"/>
</dbReference>
<accession>A0A7W6AD89</accession>
<organism evidence="15 16">
    <name type="scientific">Sphingomonas pseudosanguinis</name>
    <dbReference type="NCBI Taxonomy" id="413712"/>
    <lineage>
        <taxon>Bacteria</taxon>
        <taxon>Pseudomonadati</taxon>
        <taxon>Pseudomonadota</taxon>
        <taxon>Alphaproteobacteria</taxon>
        <taxon>Sphingomonadales</taxon>
        <taxon>Sphingomonadaceae</taxon>
        <taxon>Sphingomonas</taxon>
    </lineage>
</organism>
<evidence type="ECO:0000256" key="1">
    <source>
        <dbReference type="ARBA" id="ARBA00004571"/>
    </source>
</evidence>
<dbReference type="Proteomes" id="UP000538670">
    <property type="component" value="Unassembled WGS sequence"/>
</dbReference>
<evidence type="ECO:0000256" key="2">
    <source>
        <dbReference type="ARBA" id="ARBA00022448"/>
    </source>
</evidence>
<dbReference type="InterPro" id="IPR036942">
    <property type="entry name" value="Beta-barrel_TonB_sf"/>
</dbReference>
<dbReference type="PROSITE" id="PS52016">
    <property type="entry name" value="TONB_DEPENDENT_REC_3"/>
    <property type="match status" value="1"/>
</dbReference>
<dbReference type="GO" id="GO:0015344">
    <property type="term" value="F:siderophore uptake transmembrane transporter activity"/>
    <property type="evidence" value="ECO:0007669"/>
    <property type="project" value="TreeGrafter"/>
</dbReference>
<dbReference type="AlphaFoldDB" id="A0A7W6AD89"/>
<comment type="caution">
    <text evidence="15">The sequence shown here is derived from an EMBL/GenBank/DDBJ whole genome shotgun (WGS) entry which is preliminary data.</text>
</comment>
<dbReference type="GO" id="GO:0044718">
    <property type="term" value="P:siderophore transmembrane transport"/>
    <property type="evidence" value="ECO:0007669"/>
    <property type="project" value="TreeGrafter"/>
</dbReference>
<keyword evidence="6 11" id="KW-0798">TonB box</keyword>
<keyword evidence="2 10" id="KW-0813">Transport</keyword>
<dbReference type="GO" id="GO:0009279">
    <property type="term" value="C:cell outer membrane"/>
    <property type="evidence" value="ECO:0007669"/>
    <property type="project" value="UniProtKB-SubCell"/>
</dbReference>
<keyword evidence="5 12" id="KW-0732">Signal</keyword>
<evidence type="ECO:0000259" key="13">
    <source>
        <dbReference type="Pfam" id="PF00593"/>
    </source>
</evidence>
<evidence type="ECO:0000256" key="6">
    <source>
        <dbReference type="ARBA" id="ARBA00023077"/>
    </source>
</evidence>
<feature type="domain" description="TonB-dependent receptor plug" evidence="14">
    <location>
        <begin position="50"/>
        <end position="156"/>
    </location>
</feature>
<comment type="similarity">
    <text evidence="10 11">Belongs to the TonB-dependent receptor family.</text>
</comment>
<evidence type="ECO:0000313" key="15">
    <source>
        <dbReference type="EMBL" id="MBB3879610.1"/>
    </source>
</evidence>
<evidence type="ECO:0000256" key="5">
    <source>
        <dbReference type="ARBA" id="ARBA00022729"/>
    </source>
</evidence>
<evidence type="ECO:0000256" key="10">
    <source>
        <dbReference type="PROSITE-ProRule" id="PRU01360"/>
    </source>
</evidence>
<dbReference type="Pfam" id="PF00593">
    <property type="entry name" value="TonB_dep_Rec_b-barrel"/>
    <property type="match status" value="1"/>
</dbReference>
<dbReference type="PANTHER" id="PTHR30069">
    <property type="entry name" value="TONB-DEPENDENT OUTER MEMBRANE RECEPTOR"/>
    <property type="match status" value="1"/>
</dbReference>
<dbReference type="PANTHER" id="PTHR30069:SF29">
    <property type="entry name" value="HEMOGLOBIN AND HEMOGLOBIN-HAPTOGLOBIN-BINDING PROTEIN 1-RELATED"/>
    <property type="match status" value="1"/>
</dbReference>
<evidence type="ECO:0000256" key="9">
    <source>
        <dbReference type="ARBA" id="ARBA00023237"/>
    </source>
</evidence>
<proteinExistence type="inferred from homology"/>
<gene>
    <name evidence="15" type="ORF">GGR48_002037</name>
</gene>
<keyword evidence="9 10" id="KW-0998">Cell outer membrane</keyword>
<dbReference type="Pfam" id="PF07715">
    <property type="entry name" value="Plug"/>
    <property type="match status" value="1"/>
</dbReference>
<protein>
    <submittedName>
        <fullName evidence="15">Outer membrane receptor protein involved in Fe transport</fullName>
    </submittedName>
</protein>
<evidence type="ECO:0000256" key="4">
    <source>
        <dbReference type="ARBA" id="ARBA00022692"/>
    </source>
</evidence>
<comment type="subcellular location">
    <subcellularLocation>
        <location evidence="1 10">Cell outer membrane</location>
        <topology evidence="1 10">Multi-pass membrane protein</topology>
    </subcellularLocation>
</comment>
<dbReference type="InterPro" id="IPR039426">
    <property type="entry name" value="TonB-dep_rcpt-like"/>
</dbReference>
<dbReference type="RefSeq" id="WP_183951771.1">
    <property type="nucleotide sequence ID" value="NZ_JACIDH010000007.1"/>
</dbReference>
<keyword evidence="8 15" id="KW-0675">Receptor</keyword>
<sequence>MPTSHRLPLLAIALVTPTALSAQVGEPQSATITVTGRGLADQPGERALDVVTIDRDRITQNASQRLENVLADVAGLQQFRRSDSRSAHPTSQGITLRGLGGNASSRALLVLDGVPQADPFGGWVVFPAYATGRLGRIRVTRGGGSGFWGPGALAGTIEMDSATPDQLSPLDLAVAYGSRQSVDAQGSASLVRDGGFLTMSGAYARGDGFIPIVAGQRGPVDRPAPYEQYSGAARGVVGIAPSTELQMTLAAFHDARERGTDFTDNRSEGADASIRLVGRGAWGWSALGYIQTRQFASRYASVNAARTAATLTLDQYNVPATGLGARVEVSPPLGDSVTLRLGGDIRDTSGRTQELYTYVNGLPTRRREAGGATRTMGLFADGSAAFGIATLTAAARVDDWRIRNGRLDESALASGAVLTDTDFPDRSGQEFTGRVGLAVRPVAPLSLRAAAYRGWRLPTLNELYRPFRAGADATAANAGLNPERVKGVEGGFDLTPAAGLRLSGTYFVNRLTDAIANVTIGRGPGTFPGVGFVAANGVYRMRRNLDAIRAEGFELDANWTLGPIQARGSWSRTNARVRASGAAAALAGLRPAQTPRDQLSATLGVERRDAALSGTVRHIGRQFEDDQNSRTLAPATTFDAYAAVPILTRWLIEARAENLADARVEAAYSGAGLIERATPRTLWIGVRTRL</sequence>
<keyword evidence="16" id="KW-1185">Reference proteome</keyword>
<evidence type="ECO:0000256" key="7">
    <source>
        <dbReference type="ARBA" id="ARBA00023136"/>
    </source>
</evidence>
<dbReference type="InterPro" id="IPR000531">
    <property type="entry name" value="Beta-barrel_TonB"/>
</dbReference>
<name>A0A7W6AD89_9SPHN</name>
<dbReference type="SUPFAM" id="SSF56935">
    <property type="entry name" value="Porins"/>
    <property type="match status" value="1"/>
</dbReference>
<dbReference type="InterPro" id="IPR037066">
    <property type="entry name" value="Plug_dom_sf"/>
</dbReference>
<dbReference type="InterPro" id="IPR012910">
    <property type="entry name" value="Plug_dom"/>
</dbReference>
<evidence type="ECO:0000256" key="8">
    <source>
        <dbReference type="ARBA" id="ARBA00023170"/>
    </source>
</evidence>
<feature type="signal peptide" evidence="12">
    <location>
        <begin position="1"/>
        <end position="22"/>
    </location>
</feature>
<evidence type="ECO:0000313" key="16">
    <source>
        <dbReference type="Proteomes" id="UP000538670"/>
    </source>
</evidence>
<keyword evidence="3 10" id="KW-1134">Transmembrane beta strand</keyword>
<evidence type="ECO:0000256" key="3">
    <source>
        <dbReference type="ARBA" id="ARBA00022452"/>
    </source>
</evidence>
<feature type="domain" description="TonB-dependent receptor-like beta-barrel" evidence="13">
    <location>
        <begin position="255"/>
        <end position="659"/>
    </location>
</feature>
<evidence type="ECO:0000256" key="12">
    <source>
        <dbReference type="SAM" id="SignalP"/>
    </source>
</evidence>
<reference evidence="15 16" key="1">
    <citation type="submission" date="2020-08" db="EMBL/GenBank/DDBJ databases">
        <title>Genomic Encyclopedia of Type Strains, Phase IV (KMG-IV): sequencing the most valuable type-strain genomes for metagenomic binning, comparative biology and taxonomic classification.</title>
        <authorList>
            <person name="Goeker M."/>
        </authorList>
    </citation>
    <scope>NUCLEOTIDE SEQUENCE [LARGE SCALE GENOMIC DNA]</scope>
    <source>
        <strain evidence="15 16">DSM 19512</strain>
    </source>
</reference>
<evidence type="ECO:0000259" key="14">
    <source>
        <dbReference type="Pfam" id="PF07715"/>
    </source>
</evidence>
<keyword evidence="4 10" id="KW-0812">Transmembrane</keyword>
<feature type="chain" id="PRO_5031233150" evidence="12">
    <location>
        <begin position="23"/>
        <end position="690"/>
    </location>
</feature>
<dbReference type="Gene3D" id="2.40.170.20">
    <property type="entry name" value="TonB-dependent receptor, beta-barrel domain"/>
    <property type="match status" value="1"/>
</dbReference>
<keyword evidence="7 10" id="KW-0472">Membrane</keyword>
<evidence type="ECO:0000256" key="11">
    <source>
        <dbReference type="RuleBase" id="RU003357"/>
    </source>
</evidence>